<dbReference type="EMBL" id="CAJGYO010000012">
    <property type="protein sequence ID" value="CAD6262313.1"/>
    <property type="molecule type" value="Genomic_DNA"/>
</dbReference>
<dbReference type="AlphaFoldDB" id="A0A811R058"/>
<name>A0A811R058_9POAL</name>
<gene>
    <name evidence="2" type="ORF">NCGR_LOCUS45673</name>
</gene>
<evidence type="ECO:0000256" key="1">
    <source>
        <dbReference type="SAM" id="MobiDB-lite"/>
    </source>
</evidence>
<sequence>MALPSSLGTSAALSIARSCAAPWRSPLLSPALGPISSSAAAAWARARCSGADVAVRPRCTDPLPRTPAPPVSRRRWMASRRSRRRRRPRFEVLGLLARFA</sequence>
<feature type="region of interest" description="Disordered" evidence="1">
    <location>
        <begin position="59"/>
        <end position="85"/>
    </location>
</feature>
<reference evidence="2" key="1">
    <citation type="submission" date="2020-10" db="EMBL/GenBank/DDBJ databases">
        <authorList>
            <person name="Han B."/>
            <person name="Lu T."/>
            <person name="Zhao Q."/>
            <person name="Huang X."/>
            <person name="Zhao Y."/>
        </authorList>
    </citation>
    <scope>NUCLEOTIDE SEQUENCE</scope>
</reference>
<organism evidence="2 3">
    <name type="scientific">Miscanthus lutarioriparius</name>
    <dbReference type="NCBI Taxonomy" id="422564"/>
    <lineage>
        <taxon>Eukaryota</taxon>
        <taxon>Viridiplantae</taxon>
        <taxon>Streptophyta</taxon>
        <taxon>Embryophyta</taxon>
        <taxon>Tracheophyta</taxon>
        <taxon>Spermatophyta</taxon>
        <taxon>Magnoliopsida</taxon>
        <taxon>Liliopsida</taxon>
        <taxon>Poales</taxon>
        <taxon>Poaceae</taxon>
        <taxon>PACMAD clade</taxon>
        <taxon>Panicoideae</taxon>
        <taxon>Andropogonodae</taxon>
        <taxon>Andropogoneae</taxon>
        <taxon>Saccharinae</taxon>
        <taxon>Miscanthus</taxon>
    </lineage>
</organism>
<accession>A0A811R058</accession>
<comment type="caution">
    <text evidence="2">The sequence shown here is derived from an EMBL/GenBank/DDBJ whole genome shotgun (WGS) entry which is preliminary data.</text>
</comment>
<protein>
    <submittedName>
        <fullName evidence="2">Uncharacterized protein</fullName>
    </submittedName>
</protein>
<evidence type="ECO:0000313" key="2">
    <source>
        <dbReference type="EMBL" id="CAD6262313.1"/>
    </source>
</evidence>
<dbReference type="Proteomes" id="UP000604825">
    <property type="component" value="Unassembled WGS sequence"/>
</dbReference>
<keyword evidence="3" id="KW-1185">Reference proteome</keyword>
<proteinExistence type="predicted"/>
<feature type="compositionally biased region" description="Basic residues" evidence="1">
    <location>
        <begin position="72"/>
        <end position="85"/>
    </location>
</feature>
<evidence type="ECO:0000313" key="3">
    <source>
        <dbReference type="Proteomes" id="UP000604825"/>
    </source>
</evidence>